<dbReference type="Pfam" id="PF05221">
    <property type="entry name" value="AdoHcyase"/>
    <property type="match status" value="2"/>
</dbReference>
<feature type="binding site" evidence="9">
    <location>
        <position position="129"/>
    </location>
    <ligand>
        <name>substrate</name>
    </ligand>
</feature>
<accession>A0A074S121</accession>
<evidence type="ECO:0000313" key="15">
    <source>
        <dbReference type="Proteomes" id="UP000027456"/>
    </source>
</evidence>
<reference evidence="14 15" key="1">
    <citation type="submission" date="2013-12" db="EMBL/GenBank/DDBJ databases">
        <authorList>
            <person name="Cubeta M."/>
            <person name="Pakala S."/>
            <person name="Fedorova N."/>
            <person name="Thomas E."/>
            <person name="Dean R."/>
            <person name="Jabaji S."/>
            <person name="Neate S."/>
            <person name="Toda T."/>
            <person name="Tavantzis S."/>
            <person name="Vilgalys R."/>
            <person name="Bharathan N."/>
            <person name="Pakala S."/>
            <person name="Losada L.S."/>
            <person name="Zafar N."/>
            <person name="Nierman W."/>
        </authorList>
    </citation>
    <scope>NUCLEOTIDE SEQUENCE [LARGE SCALE GENOMIC DNA]</scope>
    <source>
        <strain evidence="14 15">123E</strain>
    </source>
</reference>
<evidence type="ECO:0000259" key="13">
    <source>
        <dbReference type="SMART" id="SM00997"/>
    </source>
</evidence>
<feature type="binding site" evidence="9">
    <location>
        <position position="53"/>
    </location>
    <ligand>
        <name>substrate</name>
    </ligand>
</feature>
<keyword evidence="5 11" id="KW-0378">Hydrolase</keyword>
<feature type="binding site" evidence="10">
    <location>
        <position position="351"/>
    </location>
    <ligand>
        <name>NAD(+)</name>
        <dbReference type="ChEBI" id="CHEBI:57540"/>
    </ligand>
</feature>
<feature type="binding site" evidence="10">
    <location>
        <position position="246"/>
    </location>
    <ligand>
        <name>NAD(+)</name>
        <dbReference type="ChEBI" id="CHEBI:57540"/>
    </ligand>
</feature>
<dbReference type="FunFam" id="3.40.50.720:FF:000004">
    <property type="entry name" value="Adenosylhomocysteinase"/>
    <property type="match status" value="1"/>
</dbReference>
<dbReference type="SUPFAM" id="SSF51735">
    <property type="entry name" value="NAD(P)-binding Rossmann-fold domains"/>
    <property type="match status" value="1"/>
</dbReference>
<evidence type="ECO:0000256" key="10">
    <source>
        <dbReference type="PIRSR" id="PIRSR001109-2"/>
    </source>
</evidence>
<dbReference type="InterPro" id="IPR015878">
    <property type="entry name" value="Ado_hCys_hydrolase_NAD-bd"/>
</dbReference>
<feature type="binding site" evidence="9">
    <location>
        <position position="184"/>
    </location>
    <ligand>
        <name>substrate</name>
    </ligand>
</feature>
<evidence type="ECO:0000313" key="14">
    <source>
        <dbReference type="EMBL" id="KEP52949.1"/>
    </source>
</evidence>
<dbReference type="EMBL" id="AZST01000079">
    <property type="protein sequence ID" value="KEP52949.1"/>
    <property type="molecule type" value="Genomic_DNA"/>
</dbReference>
<dbReference type="AlphaFoldDB" id="A0A074S121"/>
<keyword evidence="4 11" id="KW-0554">One-carbon metabolism</keyword>
<comment type="caution">
    <text evidence="14">The sequence shown here is derived from an EMBL/GenBank/DDBJ whole genome shotgun (WGS) entry which is preliminary data.</text>
</comment>
<dbReference type="PROSITE" id="PS00738">
    <property type="entry name" value="ADOHCYASE_1"/>
    <property type="match status" value="1"/>
</dbReference>
<dbReference type="HOGENOM" id="CLU_025194_2_1_1"/>
<feature type="binding site" evidence="9">
    <location>
        <position position="154"/>
    </location>
    <ligand>
        <name>substrate</name>
    </ligand>
</feature>
<keyword evidence="15" id="KW-1185">Reference proteome</keyword>
<dbReference type="SUPFAM" id="SSF52283">
    <property type="entry name" value="Formate/glycerate dehydrogenase catalytic domain-like"/>
    <property type="match status" value="1"/>
</dbReference>
<dbReference type="Gene3D" id="3.40.50.1480">
    <property type="entry name" value="Adenosylhomocysteinase-like"/>
    <property type="match status" value="3"/>
</dbReference>
<comment type="cofactor">
    <cofactor evidence="10 11">
        <name>NAD(+)</name>
        <dbReference type="ChEBI" id="CHEBI:57540"/>
    </cofactor>
    <text evidence="10 11">Binds 1 NAD(+) per subunit.</text>
</comment>
<dbReference type="CDD" id="cd00401">
    <property type="entry name" value="SAHH"/>
    <property type="match status" value="1"/>
</dbReference>
<comment type="catalytic activity">
    <reaction evidence="8 11">
        <text>S-adenosyl-L-homocysteine + H2O = L-homocysteine + adenosine</text>
        <dbReference type="Rhea" id="RHEA:21708"/>
        <dbReference type="ChEBI" id="CHEBI:15377"/>
        <dbReference type="ChEBI" id="CHEBI:16335"/>
        <dbReference type="ChEBI" id="CHEBI:57856"/>
        <dbReference type="ChEBI" id="CHEBI:58199"/>
        <dbReference type="EC" id="3.13.2.1"/>
    </reaction>
</comment>
<dbReference type="EC" id="3.13.2.1" evidence="7 11"/>
<feature type="binding site" evidence="10">
    <location>
        <begin position="220"/>
        <end position="225"/>
    </location>
    <ligand>
        <name>NAD(+)</name>
        <dbReference type="ChEBI" id="CHEBI:57540"/>
    </ligand>
</feature>
<organism evidence="14 15">
    <name type="scientific">Rhizoctonia solani 123E</name>
    <dbReference type="NCBI Taxonomy" id="1423351"/>
    <lineage>
        <taxon>Eukaryota</taxon>
        <taxon>Fungi</taxon>
        <taxon>Dikarya</taxon>
        <taxon>Basidiomycota</taxon>
        <taxon>Agaricomycotina</taxon>
        <taxon>Agaricomycetes</taxon>
        <taxon>Cantharellales</taxon>
        <taxon>Ceratobasidiaceae</taxon>
        <taxon>Rhizoctonia</taxon>
    </lineage>
</organism>
<dbReference type="PANTHER" id="PTHR23420">
    <property type="entry name" value="ADENOSYLHOMOCYSTEINASE"/>
    <property type="match status" value="1"/>
</dbReference>
<comment type="pathway">
    <text evidence="2 11">Amino-acid biosynthesis; L-homocysteine biosynthesis; L-homocysteine from S-adenosyl-L-homocysteine: step 1/1.</text>
</comment>
<dbReference type="PIRSF" id="PIRSF001109">
    <property type="entry name" value="Ad_hcy_hydrolase"/>
    <property type="match status" value="1"/>
</dbReference>
<dbReference type="NCBIfam" id="TIGR00936">
    <property type="entry name" value="ahcY"/>
    <property type="match status" value="1"/>
</dbReference>
<evidence type="ECO:0000256" key="5">
    <source>
        <dbReference type="ARBA" id="ARBA00022801"/>
    </source>
</evidence>
<dbReference type="SMART" id="SM00996">
    <property type="entry name" value="AdoHcyase"/>
    <property type="match status" value="1"/>
</dbReference>
<dbReference type="InterPro" id="IPR036291">
    <property type="entry name" value="NAD(P)-bd_dom_sf"/>
</dbReference>
<dbReference type="SMART" id="SM00997">
    <property type="entry name" value="AdoHcyase_NAD"/>
    <property type="match status" value="1"/>
</dbReference>
<gene>
    <name evidence="14" type="ORF">V565_037380</name>
</gene>
<evidence type="ECO:0000256" key="8">
    <source>
        <dbReference type="ARBA" id="ARBA00048858"/>
    </source>
</evidence>
<comment type="similarity">
    <text evidence="3 12">Belongs to the adenosylhomocysteinase family.</text>
</comment>
<dbReference type="UniPathway" id="UPA00314">
    <property type="reaction ID" value="UER00076"/>
</dbReference>
<feature type="domain" description="S-adenosyl-L-homocysteine hydrolase NAD binding" evidence="13">
    <location>
        <begin position="189"/>
        <end position="350"/>
    </location>
</feature>
<dbReference type="PANTHER" id="PTHR23420:SF0">
    <property type="entry name" value="ADENOSYLHOMOCYSTEINASE"/>
    <property type="match status" value="1"/>
</dbReference>
<feature type="binding site" evidence="9">
    <location>
        <position position="188"/>
    </location>
    <ligand>
        <name>substrate</name>
    </ligand>
</feature>
<comment type="function">
    <text evidence="1">Adenosylhomocysteine is a competitive inhibitor of S-adenosyl-L-methionine-dependent methyl transferase reactions; therefore adenosylhomocysteinase may play a key role in the control of methylations via regulation of the intracellular concentration of adenosylhomocysteine.</text>
</comment>
<evidence type="ECO:0000256" key="9">
    <source>
        <dbReference type="PIRSR" id="PIRSR001109-1"/>
    </source>
</evidence>
<dbReference type="InterPro" id="IPR020082">
    <property type="entry name" value="S-Ado-L-homoCys_hydrolase_CS"/>
</dbReference>
<dbReference type="InterPro" id="IPR042172">
    <property type="entry name" value="Adenosylhomocyst_ase-like_sf"/>
</dbReference>
<dbReference type="GO" id="GO:0005829">
    <property type="term" value="C:cytosol"/>
    <property type="evidence" value="ECO:0007669"/>
    <property type="project" value="TreeGrafter"/>
</dbReference>
<evidence type="ECO:0000256" key="1">
    <source>
        <dbReference type="ARBA" id="ARBA00002639"/>
    </source>
</evidence>
<feature type="binding site" evidence="10">
    <location>
        <begin position="155"/>
        <end position="157"/>
    </location>
    <ligand>
        <name>NAD(+)</name>
        <dbReference type="ChEBI" id="CHEBI:57540"/>
    </ligand>
</feature>
<evidence type="ECO:0000256" key="12">
    <source>
        <dbReference type="RuleBase" id="RU004166"/>
    </source>
</evidence>
<evidence type="ECO:0000256" key="2">
    <source>
        <dbReference type="ARBA" id="ARBA00005195"/>
    </source>
</evidence>
<evidence type="ECO:0000256" key="3">
    <source>
        <dbReference type="ARBA" id="ARBA00007122"/>
    </source>
</evidence>
<dbReference type="Gene3D" id="3.40.50.720">
    <property type="entry name" value="NAD(P)-binding Rossmann-like Domain"/>
    <property type="match status" value="1"/>
</dbReference>
<dbReference type="GO" id="GO:0033353">
    <property type="term" value="P:S-adenosylmethionine cycle"/>
    <property type="evidence" value="ECO:0007669"/>
    <property type="project" value="TreeGrafter"/>
</dbReference>
<evidence type="ECO:0000256" key="11">
    <source>
        <dbReference type="RuleBase" id="RU000548"/>
    </source>
</evidence>
<feature type="binding site" evidence="10">
    <location>
        <position position="344"/>
    </location>
    <ligand>
        <name>NAD(+)</name>
        <dbReference type="ChEBI" id="CHEBI:57540"/>
    </ligand>
</feature>
<dbReference type="GO" id="GO:0006730">
    <property type="term" value="P:one-carbon metabolic process"/>
    <property type="evidence" value="ECO:0007669"/>
    <property type="project" value="UniProtKB-KW"/>
</dbReference>
<dbReference type="FunFam" id="3.40.50.1480:FF:000004">
    <property type="entry name" value="Adenosylhomocysteinase"/>
    <property type="match status" value="1"/>
</dbReference>
<proteinExistence type="inferred from homology"/>
<evidence type="ECO:0000256" key="6">
    <source>
        <dbReference type="ARBA" id="ARBA00023027"/>
    </source>
</evidence>
<dbReference type="HAMAP" id="MF_00563">
    <property type="entry name" value="AdoHcyase"/>
    <property type="match status" value="1"/>
</dbReference>
<feature type="binding site" evidence="10">
    <location>
        <position position="241"/>
    </location>
    <ligand>
        <name>NAD(+)</name>
        <dbReference type="ChEBI" id="CHEBI:57540"/>
    </ligand>
</feature>
<keyword evidence="6 10" id="KW-0520">NAD</keyword>
<dbReference type="GO" id="GO:0004013">
    <property type="term" value="F:adenosylhomocysteinase activity"/>
    <property type="evidence" value="ECO:0007669"/>
    <property type="project" value="UniProtKB-EC"/>
</dbReference>
<protein>
    <recommendedName>
        <fullName evidence="7 11">Adenosylhomocysteinase</fullName>
        <ecNumber evidence="7 11">3.13.2.1</ecNumber>
    </recommendedName>
</protein>
<feature type="binding site" evidence="10">
    <location>
        <begin position="297"/>
        <end position="299"/>
    </location>
    <ligand>
        <name>NAD(+)</name>
        <dbReference type="ChEBI" id="CHEBI:57540"/>
    </ligand>
</feature>
<dbReference type="Proteomes" id="UP000027456">
    <property type="component" value="Unassembled WGS sequence"/>
</dbReference>
<evidence type="ECO:0000256" key="4">
    <source>
        <dbReference type="ARBA" id="ARBA00022563"/>
    </source>
</evidence>
<dbReference type="OrthoDB" id="10007170at2759"/>
<dbReference type="InterPro" id="IPR000043">
    <property type="entry name" value="Adenosylhomocysteinase-like"/>
</dbReference>
<dbReference type="NCBIfam" id="NF004005">
    <property type="entry name" value="PRK05476.2-3"/>
    <property type="match status" value="1"/>
</dbReference>
<sequence length="430" mass="47119">MVYKVADISLAAFGRKEIEIAENEMPGLIYIRQKHKAAQPLKGARIAGCLHMTIQTAVLIETLTALGAEVTWSSCNIFSTQDHAAAAIAATGVPVFAWKGETEDEYTWCIEQTLAAFPDGKPLNMILDDGGDLTNMVHEKYPQYLQDIRGVSEETTTGVHHLYKAFREGKLKIPAINVNDSVTKSKFDNYYGCRESLVDGIKRATDVMLAGKVAVVAGFGDVGKGCAESLRSYGARVLVTEIDPINALQAAMAGYEVTTMEDAAPRSNVFVTTTGNRDIIVGKHFEVMPEDAIVCNIGHFDIEVDVAWLKSNAKQTVNVKPQVDRFTMPNGRHIILLAEGRLVNLGCATGHPSFVMSCSFSNQVLAQIALWTRPADFPLGVHMLPKELDEEVARAHLAQLNVKLTTLSDTQSKYLDIPVDGPYKASHYRY</sequence>
<evidence type="ECO:0000256" key="7">
    <source>
        <dbReference type="ARBA" id="ARBA00034527"/>
    </source>
</evidence>
<name>A0A074S121_9AGAM</name>
<dbReference type="STRING" id="1423351.A0A074S121"/>
<dbReference type="PROSITE" id="PS00739">
    <property type="entry name" value="ADOHCYASE_2"/>
    <property type="match status" value="1"/>
</dbReference>
<dbReference type="Pfam" id="PF00670">
    <property type="entry name" value="AdoHcyase_NAD"/>
    <property type="match status" value="1"/>
</dbReference>